<evidence type="ECO:0000256" key="4">
    <source>
        <dbReference type="ARBA" id="ARBA00023002"/>
    </source>
</evidence>
<keyword evidence="4" id="KW-0560">Oxidoreductase</keyword>
<keyword evidence="3" id="KW-0274">FAD</keyword>
<evidence type="ECO:0000256" key="1">
    <source>
        <dbReference type="ARBA" id="ARBA00001974"/>
    </source>
</evidence>
<dbReference type="Pfam" id="PF07992">
    <property type="entry name" value="Pyr_redox_2"/>
    <property type="match status" value="1"/>
</dbReference>
<comment type="caution">
    <text evidence="7">The sequence shown here is derived from an EMBL/GenBank/DDBJ whole genome shotgun (WGS) entry which is preliminary data.</text>
</comment>
<evidence type="ECO:0000313" key="8">
    <source>
        <dbReference type="Proteomes" id="UP000318578"/>
    </source>
</evidence>
<dbReference type="Gene3D" id="3.30.390.30">
    <property type="match status" value="1"/>
</dbReference>
<dbReference type="Proteomes" id="UP000318578">
    <property type="component" value="Unassembled WGS sequence"/>
</dbReference>
<proteinExistence type="predicted"/>
<dbReference type="Gene3D" id="3.50.50.60">
    <property type="entry name" value="FAD/NAD(P)-binding domain"/>
    <property type="match status" value="2"/>
</dbReference>
<dbReference type="Pfam" id="PF14759">
    <property type="entry name" value="Reductase_C"/>
    <property type="match status" value="1"/>
</dbReference>
<dbReference type="PANTHER" id="PTHR43557:SF2">
    <property type="entry name" value="RIESKE DOMAIN-CONTAINING PROTEIN-RELATED"/>
    <property type="match status" value="1"/>
</dbReference>
<dbReference type="GO" id="GO:0016651">
    <property type="term" value="F:oxidoreductase activity, acting on NAD(P)H"/>
    <property type="evidence" value="ECO:0007669"/>
    <property type="project" value="TreeGrafter"/>
</dbReference>
<evidence type="ECO:0000256" key="3">
    <source>
        <dbReference type="ARBA" id="ARBA00022827"/>
    </source>
</evidence>
<evidence type="ECO:0000259" key="6">
    <source>
        <dbReference type="Pfam" id="PF14759"/>
    </source>
</evidence>
<dbReference type="InterPro" id="IPR023753">
    <property type="entry name" value="FAD/NAD-binding_dom"/>
</dbReference>
<dbReference type="OrthoDB" id="4475657at2"/>
<name>A0A558A800_9PSEU</name>
<gene>
    <name evidence="7" type="ORF">FNH06_20700</name>
</gene>
<sequence>MRERVVIVGSSVGGIRTAQELRRLGFDDDIMVLGAEEELPYDKPPLTKQLLVGGQTEDQISLLGADGWDGIGVDGRLATAATAVDIDERTVTACGEQIDYDYLVIATGVRPRTLGTGVESVVSVRELRHARSLRLRLAGGRPVLVVGGGFIGAEVASSARTLGADVTIVEALAAPFARAVGAEVGGHLASLHRDNGVTLLTGVGVEAVEQTSEGAVVRLSDGTTHEAGTVVVGIGTTPNTEWLDGSRIPIDDGVLTDASCAVQAAEGVYAIGDVARSIDQGATVYRRVEHWTNAVEQAHIVAKQIIDPTARVPSARAPYFWSDQFGTKIQMVGRPAESDSVELRRFPTPAGEKTIAIYGRQGAFAACVTFGWPRAIATCRSAWERGKSTEHVLAELEKLSSGAPVGA</sequence>
<dbReference type="SUPFAM" id="SSF51905">
    <property type="entry name" value="FAD/NAD(P)-binding domain"/>
    <property type="match status" value="1"/>
</dbReference>
<dbReference type="GO" id="GO:0005737">
    <property type="term" value="C:cytoplasm"/>
    <property type="evidence" value="ECO:0007669"/>
    <property type="project" value="TreeGrafter"/>
</dbReference>
<accession>A0A558A800</accession>
<dbReference type="PRINTS" id="PR00469">
    <property type="entry name" value="PNDRDTASEII"/>
</dbReference>
<organism evidence="7 8">
    <name type="scientific">Amycolatopsis acidiphila</name>
    <dbReference type="NCBI Taxonomy" id="715473"/>
    <lineage>
        <taxon>Bacteria</taxon>
        <taxon>Bacillati</taxon>
        <taxon>Actinomycetota</taxon>
        <taxon>Actinomycetes</taxon>
        <taxon>Pseudonocardiales</taxon>
        <taxon>Pseudonocardiaceae</taxon>
        <taxon>Amycolatopsis</taxon>
    </lineage>
</organism>
<keyword evidence="2" id="KW-0285">Flavoprotein</keyword>
<comment type="cofactor">
    <cofactor evidence="1">
        <name>FAD</name>
        <dbReference type="ChEBI" id="CHEBI:57692"/>
    </cofactor>
</comment>
<feature type="domain" description="FAD/NAD(P)-binding" evidence="5">
    <location>
        <begin position="4"/>
        <end position="298"/>
    </location>
</feature>
<dbReference type="RefSeq" id="WP_144641398.1">
    <property type="nucleotide sequence ID" value="NZ_BNAX01000011.1"/>
</dbReference>
<protein>
    <submittedName>
        <fullName evidence="7">Oxidoreductase</fullName>
    </submittedName>
</protein>
<dbReference type="EMBL" id="VJZA01000036">
    <property type="protein sequence ID" value="TVT20394.1"/>
    <property type="molecule type" value="Genomic_DNA"/>
</dbReference>
<evidence type="ECO:0000256" key="2">
    <source>
        <dbReference type="ARBA" id="ARBA00022630"/>
    </source>
</evidence>
<dbReference type="AlphaFoldDB" id="A0A558A800"/>
<feature type="domain" description="Reductase C-terminal" evidence="6">
    <location>
        <begin position="319"/>
        <end position="390"/>
    </location>
</feature>
<keyword evidence="8" id="KW-1185">Reference proteome</keyword>
<evidence type="ECO:0000259" key="5">
    <source>
        <dbReference type="Pfam" id="PF07992"/>
    </source>
</evidence>
<dbReference type="SUPFAM" id="SSF55424">
    <property type="entry name" value="FAD/NAD-linked reductases, dimerisation (C-terminal) domain"/>
    <property type="match status" value="1"/>
</dbReference>
<dbReference type="PANTHER" id="PTHR43557">
    <property type="entry name" value="APOPTOSIS-INDUCING FACTOR 1"/>
    <property type="match status" value="1"/>
</dbReference>
<dbReference type="PRINTS" id="PR00368">
    <property type="entry name" value="FADPNR"/>
</dbReference>
<evidence type="ECO:0000313" key="7">
    <source>
        <dbReference type="EMBL" id="TVT20394.1"/>
    </source>
</evidence>
<dbReference type="InterPro" id="IPR036188">
    <property type="entry name" value="FAD/NAD-bd_sf"/>
</dbReference>
<dbReference type="InterPro" id="IPR028202">
    <property type="entry name" value="Reductase_C"/>
</dbReference>
<dbReference type="InterPro" id="IPR050446">
    <property type="entry name" value="FAD-oxidoreductase/Apoptosis"/>
</dbReference>
<reference evidence="7 8" key="1">
    <citation type="submission" date="2019-07" db="EMBL/GenBank/DDBJ databases">
        <title>New species of Amycolatopsis and Streptomyces.</title>
        <authorList>
            <person name="Duangmal K."/>
            <person name="Teo W.F.A."/>
            <person name="Lipun K."/>
        </authorList>
    </citation>
    <scope>NUCLEOTIDE SEQUENCE [LARGE SCALE GENOMIC DNA]</scope>
    <source>
        <strain evidence="7 8">JCM 30562</strain>
    </source>
</reference>
<dbReference type="InterPro" id="IPR016156">
    <property type="entry name" value="FAD/NAD-linked_Rdtase_dimer_sf"/>
</dbReference>